<evidence type="ECO:0000313" key="7">
    <source>
        <dbReference type="EMBL" id="AEA46481.1"/>
    </source>
</evidence>
<keyword evidence="8" id="KW-1185">Reference proteome</keyword>
<keyword evidence="2" id="KW-1003">Cell membrane</keyword>
<dbReference type="eggNOG" id="arCOG00260">
    <property type="taxonomic scope" value="Archaea"/>
</dbReference>
<dbReference type="STRING" id="693661.Arcve_0449"/>
<dbReference type="GeneID" id="10393544"/>
<dbReference type="CDD" id="cd06580">
    <property type="entry name" value="TM_PBP1_transp_TpRbsC_like"/>
    <property type="match status" value="1"/>
</dbReference>
<feature type="transmembrane region" description="Helical" evidence="6">
    <location>
        <begin position="92"/>
        <end position="109"/>
    </location>
</feature>
<dbReference type="PANTHER" id="PTHR47089">
    <property type="entry name" value="ABC TRANSPORTER, PERMEASE PROTEIN"/>
    <property type="match status" value="1"/>
</dbReference>
<dbReference type="GO" id="GO:0005886">
    <property type="term" value="C:plasma membrane"/>
    <property type="evidence" value="ECO:0007669"/>
    <property type="project" value="UniProtKB-SubCell"/>
</dbReference>
<evidence type="ECO:0000256" key="6">
    <source>
        <dbReference type="SAM" id="Phobius"/>
    </source>
</evidence>
<dbReference type="PANTHER" id="PTHR47089:SF1">
    <property type="entry name" value="GUANOSINE ABC TRANSPORTER PERMEASE PROTEIN NUPP"/>
    <property type="match status" value="1"/>
</dbReference>
<organism evidence="7 8">
    <name type="scientific">Archaeoglobus veneficus (strain DSM 11195 / SNP6)</name>
    <dbReference type="NCBI Taxonomy" id="693661"/>
    <lineage>
        <taxon>Archaea</taxon>
        <taxon>Methanobacteriati</taxon>
        <taxon>Methanobacteriota</taxon>
        <taxon>Archaeoglobi</taxon>
        <taxon>Archaeoglobales</taxon>
        <taxon>Archaeoglobaceae</taxon>
        <taxon>Archaeoglobus</taxon>
    </lineage>
</organism>
<dbReference type="Proteomes" id="UP000008136">
    <property type="component" value="Chromosome"/>
</dbReference>
<feature type="transmembrane region" description="Helical" evidence="6">
    <location>
        <begin position="195"/>
        <end position="213"/>
    </location>
</feature>
<feature type="transmembrane region" description="Helical" evidence="6">
    <location>
        <begin position="318"/>
        <end position="340"/>
    </location>
</feature>
<evidence type="ECO:0000256" key="3">
    <source>
        <dbReference type="ARBA" id="ARBA00022692"/>
    </source>
</evidence>
<evidence type="ECO:0000256" key="2">
    <source>
        <dbReference type="ARBA" id="ARBA00022475"/>
    </source>
</evidence>
<feature type="transmembrane region" description="Helical" evidence="6">
    <location>
        <begin position="293"/>
        <end position="312"/>
    </location>
</feature>
<feature type="transmembrane region" description="Helical" evidence="6">
    <location>
        <begin position="57"/>
        <end position="80"/>
    </location>
</feature>
<dbReference type="EMBL" id="CP002588">
    <property type="protein sequence ID" value="AEA46481.1"/>
    <property type="molecule type" value="Genomic_DNA"/>
</dbReference>
<feature type="transmembrane region" description="Helical" evidence="6">
    <location>
        <begin position="115"/>
        <end position="136"/>
    </location>
</feature>
<accession>F2KPX4</accession>
<feature type="transmembrane region" description="Helical" evidence="6">
    <location>
        <begin position="145"/>
        <end position="164"/>
    </location>
</feature>
<protein>
    <submittedName>
        <fullName evidence="7">ABC-type transporter, integral membrane subunit</fullName>
    </submittedName>
</protein>
<name>F2KPX4_ARCVS</name>
<proteinExistence type="predicted"/>
<keyword evidence="5 6" id="KW-0472">Membrane</keyword>
<dbReference type="InterPro" id="IPR001851">
    <property type="entry name" value="ABC_transp_permease"/>
</dbReference>
<keyword evidence="4 6" id="KW-1133">Transmembrane helix</keyword>
<feature type="transmembrane region" description="Helical" evidence="6">
    <location>
        <begin position="12"/>
        <end position="37"/>
    </location>
</feature>
<evidence type="ECO:0000313" key="8">
    <source>
        <dbReference type="Proteomes" id="UP000008136"/>
    </source>
</evidence>
<dbReference type="GO" id="GO:0022857">
    <property type="term" value="F:transmembrane transporter activity"/>
    <property type="evidence" value="ECO:0007669"/>
    <property type="project" value="InterPro"/>
</dbReference>
<sequence length="348" mass="37752">MIRIERRHETPGWLVYAVPFISIAVSLLFVGLLLLTVGVNPVDAYMTMFSRSFGSKFGLTELFVKTAPIILTGLAVAIPLRAGLWNIGAEGQLYMGAFAASFIALYVSLPPPLVLPAMAFAASFMGLVWASLPGVLKAKFELNEIISTLLLNYVAIYWVDYLVYGPMRGKEVYNFPYSDIFPDFAILPRFFGTRFHAGVFIAIAIAVLLYYVVRKTGFGFAVKVVGANPKAAEYAGINRKKIIVYTMLIGGAVAGLAGMIEVGGIHMRLRSGLSPGYGYAGIPVALLAKGNPLAVILSAFLFGFLYVGGSALQTTYSIPVSIVYVFQALIVLFIIGGEFFTKYTIRRG</sequence>
<feature type="transmembrane region" description="Helical" evidence="6">
    <location>
        <begin position="242"/>
        <end position="260"/>
    </location>
</feature>
<dbReference type="KEGG" id="ave:Arcve_0449"/>
<dbReference type="HOGENOM" id="CLU_040769_0_0_2"/>
<evidence type="ECO:0000256" key="1">
    <source>
        <dbReference type="ARBA" id="ARBA00004651"/>
    </source>
</evidence>
<evidence type="ECO:0000256" key="5">
    <source>
        <dbReference type="ARBA" id="ARBA00023136"/>
    </source>
</evidence>
<reference evidence="7 8" key="1">
    <citation type="submission" date="2011-03" db="EMBL/GenBank/DDBJ databases">
        <title>The complete genome of Archaeoglobus veneficus SNP6.</title>
        <authorList>
            <consortium name="US DOE Joint Genome Institute (JGI-PGF)"/>
            <person name="Lucas S."/>
            <person name="Copeland A."/>
            <person name="Lapidus A."/>
            <person name="Bruce D."/>
            <person name="Goodwin L."/>
            <person name="Pitluck S."/>
            <person name="Kyrpides N."/>
            <person name="Mavromatis K."/>
            <person name="Pagani I."/>
            <person name="Ivanova N."/>
            <person name="Mikhailova N."/>
            <person name="Lu M."/>
            <person name="Detter J.C."/>
            <person name="Tapia R."/>
            <person name="Han C."/>
            <person name="Land M."/>
            <person name="Hauser L."/>
            <person name="Markowitz V."/>
            <person name="Cheng J.-F."/>
            <person name="Hugenholtz P."/>
            <person name="Woyke T."/>
            <person name="Wu D."/>
            <person name="Spring S."/>
            <person name="Brambilla E."/>
            <person name="Klenk H.-P."/>
            <person name="Eisen J.A."/>
        </authorList>
    </citation>
    <scope>NUCLEOTIDE SEQUENCE [LARGE SCALE GENOMIC DNA]</scope>
    <source>
        <strain>SNP6</strain>
    </source>
</reference>
<evidence type="ECO:0000256" key="4">
    <source>
        <dbReference type="ARBA" id="ARBA00022989"/>
    </source>
</evidence>
<dbReference type="AlphaFoldDB" id="F2KPX4"/>
<keyword evidence="3 6" id="KW-0812">Transmembrane</keyword>
<gene>
    <name evidence="7" type="ordered locus">Arcve_0449</name>
</gene>
<comment type="subcellular location">
    <subcellularLocation>
        <location evidence="1">Cell membrane</location>
        <topology evidence="1">Multi-pass membrane protein</topology>
    </subcellularLocation>
</comment>
<dbReference type="Pfam" id="PF02653">
    <property type="entry name" value="BPD_transp_2"/>
    <property type="match status" value="1"/>
</dbReference>
<dbReference type="RefSeq" id="WP_013683155.1">
    <property type="nucleotide sequence ID" value="NC_015320.1"/>
</dbReference>